<reference evidence="2 3" key="1">
    <citation type="submission" date="2024-01" db="EMBL/GenBank/DDBJ databases">
        <title>The genomes of 5 underutilized Papilionoideae crops provide insights into root nodulation and disease resistanc.</title>
        <authorList>
            <person name="Jiang F."/>
        </authorList>
    </citation>
    <scope>NUCLEOTIDE SEQUENCE [LARGE SCALE GENOMIC DNA]</scope>
    <source>
        <strain evidence="2">JINMINGXINNONG_FW02</strain>
        <tissue evidence="2">Leaves</tissue>
    </source>
</reference>
<evidence type="ECO:0000313" key="2">
    <source>
        <dbReference type="EMBL" id="KAK7374799.1"/>
    </source>
</evidence>
<dbReference type="PANTHER" id="PTHR34145:SF53">
    <property type="entry name" value="LEUCINE-RICH REPEAT DOMAIN SUPERFAMILY"/>
    <property type="match status" value="1"/>
</dbReference>
<dbReference type="PROSITE" id="PS50181">
    <property type="entry name" value="FBOX"/>
    <property type="match status" value="1"/>
</dbReference>
<dbReference type="AlphaFoldDB" id="A0AAN9NQN6"/>
<dbReference type="CDD" id="cd22160">
    <property type="entry name" value="F-box_AtFBL13-like"/>
    <property type="match status" value="1"/>
</dbReference>
<proteinExistence type="predicted"/>
<dbReference type="InterPro" id="IPR036047">
    <property type="entry name" value="F-box-like_dom_sf"/>
</dbReference>
<dbReference type="InterPro" id="IPR055357">
    <property type="entry name" value="LRR_At1g61320_AtMIF1"/>
</dbReference>
<name>A0AAN9NQN6_PHACN</name>
<sequence length="408" mass="46717">MGKDLFSNLPDEILVRIVSFLPNESALETSLLSTRWRDLWNEAVVRHGSEEDIIGVVAEFMTSFEELHPLKHPRKLQFHFAQESVVLATVANNSKLMLDFTPWKEELQRGYELLFKPCKQHMPTNQSFPSTFSVKTLYLKSVSCFTSEVASSIVSNLVHLENLVLIDCRGLESLSIDSTSELHKLAILDCLELKSLNLKTSKLKSFGYRGPLPLIRPEYHFNLSDAMLDFRLGLSCNELTTKDFDATLLTMKNSEVLTLCKWTFEELIWPSISPLSGSFRFYKLRELWWIDNYNKKEFNMEVLFSFLKLCPSLEQLFVTIDPESYSAKGSNSCLMKETKSTELEHLKLIKFMGFPCQKDEISLAKCLIHLIKGNPPKIKTSDGNCLDAVSTQSWNEALNMTKTMRSHL</sequence>
<comment type="caution">
    <text evidence="2">The sequence shown here is derived from an EMBL/GenBank/DDBJ whole genome shotgun (WGS) entry which is preliminary data.</text>
</comment>
<evidence type="ECO:0000313" key="3">
    <source>
        <dbReference type="Proteomes" id="UP001374584"/>
    </source>
</evidence>
<feature type="domain" description="F-box" evidence="1">
    <location>
        <begin position="3"/>
        <end position="39"/>
    </location>
</feature>
<keyword evidence="3" id="KW-1185">Reference proteome</keyword>
<dbReference type="InterPro" id="IPR001810">
    <property type="entry name" value="F-box_dom"/>
</dbReference>
<dbReference type="Gene3D" id="1.20.1280.50">
    <property type="match status" value="1"/>
</dbReference>
<dbReference type="Pfam" id="PF00646">
    <property type="entry name" value="F-box"/>
    <property type="match status" value="1"/>
</dbReference>
<evidence type="ECO:0000259" key="1">
    <source>
        <dbReference type="PROSITE" id="PS50181"/>
    </source>
</evidence>
<dbReference type="EMBL" id="JAYMYR010000003">
    <property type="protein sequence ID" value="KAK7374799.1"/>
    <property type="molecule type" value="Genomic_DNA"/>
</dbReference>
<dbReference type="SUPFAM" id="SSF81383">
    <property type="entry name" value="F-box domain"/>
    <property type="match status" value="1"/>
</dbReference>
<dbReference type="SUPFAM" id="SSF52058">
    <property type="entry name" value="L domain-like"/>
    <property type="match status" value="1"/>
</dbReference>
<gene>
    <name evidence="2" type="ORF">VNO80_08239</name>
</gene>
<protein>
    <recommendedName>
        <fullName evidence="1">F-box domain-containing protein</fullName>
    </recommendedName>
</protein>
<organism evidence="2 3">
    <name type="scientific">Phaseolus coccineus</name>
    <name type="common">Scarlet runner bean</name>
    <name type="synonym">Phaseolus multiflorus</name>
    <dbReference type="NCBI Taxonomy" id="3886"/>
    <lineage>
        <taxon>Eukaryota</taxon>
        <taxon>Viridiplantae</taxon>
        <taxon>Streptophyta</taxon>
        <taxon>Embryophyta</taxon>
        <taxon>Tracheophyta</taxon>
        <taxon>Spermatophyta</taxon>
        <taxon>Magnoliopsida</taxon>
        <taxon>eudicotyledons</taxon>
        <taxon>Gunneridae</taxon>
        <taxon>Pentapetalae</taxon>
        <taxon>rosids</taxon>
        <taxon>fabids</taxon>
        <taxon>Fabales</taxon>
        <taxon>Fabaceae</taxon>
        <taxon>Papilionoideae</taxon>
        <taxon>50 kb inversion clade</taxon>
        <taxon>NPAAA clade</taxon>
        <taxon>indigoferoid/millettioid clade</taxon>
        <taxon>Phaseoleae</taxon>
        <taxon>Phaseolus</taxon>
    </lineage>
</organism>
<dbReference type="InterPro" id="IPR053772">
    <property type="entry name" value="At1g61320/At1g61330-like"/>
</dbReference>
<accession>A0AAN9NQN6</accession>
<dbReference type="InterPro" id="IPR053781">
    <property type="entry name" value="F-box_AtFBL13-like"/>
</dbReference>
<dbReference type="Pfam" id="PF23622">
    <property type="entry name" value="LRR_At1g61320_AtMIF1"/>
    <property type="match status" value="1"/>
</dbReference>
<dbReference type="Proteomes" id="UP001374584">
    <property type="component" value="Unassembled WGS sequence"/>
</dbReference>
<dbReference type="PANTHER" id="PTHR34145">
    <property type="entry name" value="OS02G0105600 PROTEIN"/>
    <property type="match status" value="1"/>
</dbReference>
<dbReference type="SMART" id="SM00256">
    <property type="entry name" value="FBOX"/>
    <property type="match status" value="1"/>
</dbReference>